<dbReference type="RefSeq" id="WP_354699723.1">
    <property type="nucleotide sequence ID" value="NZ_CP114014.1"/>
</dbReference>
<dbReference type="InterPro" id="IPR003439">
    <property type="entry name" value="ABC_transporter-like_ATP-bd"/>
</dbReference>
<dbReference type="GO" id="GO:0005524">
    <property type="term" value="F:ATP binding"/>
    <property type="evidence" value="ECO:0007669"/>
    <property type="project" value="UniProtKB-KW"/>
</dbReference>
<dbReference type="PANTHER" id="PTHR42711">
    <property type="entry name" value="ABC TRANSPORTER ATP-BINDING PROTEIN"/>
    <property type="match status" value="1"/>
</dbReference>
<dbReference type="EC" id="3.6.3.-" evidence="8"/>
<evidence type="ECO:0000256" key="6">
    <source>
        <dbReference type="ARBA" id="ARBA00023251"/>
    </source>
</evidence>
<dbReference type="GO" id="GO:0005886">
    <property type="term" value="C:plasma membrane"/>
    <property type="evidence" value="ECO:0007669"/>
    <property type="project" value="UniProtKB-SubCell"/>
</dbReference>
<dbReference type="SUPFAM" id="SSF52540">
    <property type="entry name" value="P-loop containing nucleoside triphosphate hydrolases"/>
    <property type="match status" value="1"/>
</dbReference>
<evidence type="ECO:0000256" key="3">
    <source>
        <dbReference type="ARBA" id="ARBA00022448"/>
    </source>
</evidence>
<keyword evidence="5 8" id="KW-0067">ATP-binding</keyword>
<dbReference type="InterPro" id="IPR027417">
    <property type="entry name" value="P-loop_NTPase"/>
</dbReference>
<dbReference type="Gene3D" id="3.40.50.300">
    <property type="entry name" value="P-loop containing nucleotide triphosphate hydrolases"/>
    <property type="match status" value="1"/>
</dbReference>
<dbReference type="KEGG" id="parq:DSM112329_05447"/>
<proteinExistence type="inferred from homology"/>
<dbReference type="InterPro" id="IPR050763">
    <property type="entry name" value="ABC_transporter_ATP-binding"/>
</dbReference>
<comment type="similarity">
    <text evidence="2">Belongs to the ABC transporter superfamily.</text>
</comment>
<keyword evidence="4" id="KW-0547">Nucleotide-binding</keyword>
<evidence type="ECO:0000256" key="4">
    <source>
        <dbReference type="ARBA" id="ARBA00022741"/>
    </source>
</evidence>
<dbReference type="GO" id="GO:0046677">
    <property type="term" value="P:response to antibiotic"/>
    <property type="evidence" value="ECO:0007669"/>
    <property type="project" value="UniProtKB-KW"/>
</dbReference>
<feature type="domain" description="ABC transporter" evidence="7">
    <location>
        <begin position="6"/>
        <end position="224"/>
    </location>
</feature>
<accession>A0AAU7B3K6</accession>
<dbReference type="SMART" id="SM00382">
    <property type="entry name" value="AAA"/>
    <property type="match status" value="1"/>
</dbReference>
<evidence type="ECO:0000313" key="8">
    <source>
        <dbReference type="EMBL" id="XAY08545.1"/>
    </source>
</evidence>
<dbReference type="PROSITE" id="PS00211">
    <property type="entry name" value="ABC_TRANSPORTER_1"/>
    <property type="match status" value="1"/>
</dbReference>
<dbReference type="GO" id="GO:0016887">
    <property type="term" value="F:ATP hydrolysis activity"/>
    <property type="evidence" value="ECO:0007669"/>
    <property type="project" value="InterPro"/>
</dbReference>
<dbReference type="PROSITE" id="PS50893">
    <property type="entry name" value="ABC_TRANSPORTER_2"/>
    <property type="match status" value="1"/>
</dbReference>
<reference evidence="8" key="1">
    <citation type="submission" date="2022-12" db="EMBL/GenBank/DDBJ databases">
        <title>Paraconexibacter alkalitolerans sp. nov. and Baekduia alba sp. nov., isolated from soil and emended description of the genera Paraconexibacter (Chun et al., 2020) and Baekduia (An et al., 2020).</title>
        <authorList>
            <person name="Vieira S."/>
            <person name="Huber K.J."/>
            <person name="Geppert A."/>
            <person name="Wolf J."/>
            <person name="Neumann-Schaal M."/>
            <person name="Muesken M."/>
            <person name="Overmann J."/>
        </authorList>
    </citation>
    <scope>NUCLEOTIDE SEQUENCE</scope>
    <source>
        <strain evidence="8">AEG42_29</strain>
    </source>
</reference>
<name>A0AAU7B3K6_9ACTN</name>
<evidence type="ECO:0000256" key="1">
    <source>
        <dbReference type="ARBA" id="ARBA00004202"/>
    </source>
</evidence>
<keyword evidence="3" id="KW-0813">Transport</keyword>
<protein>
    <submittedName>
        <fullName evidence="8">Linearmycin resistance ATP-binding protein LnrL</fullName>
        <ecNumber evidence="8">3.6.3.-</ecNumber>
    </submittedName>
</protein>
<dbReference type="EMBL" id="CP114014">
    <property type="protein sequence ID" value="XAY08545.1"/>
    <property type="molecule type" value="Genomic_DNA"/>
</dbReference>
<keyword evidence="6" id="KW-0046">Antibiotic resistance</keyword>
<evidence type="ECO:0000256" key="5">
    <source>
        <dbReference type="ARBA" id="ARBA00022840"/>
    </source>
</evidence>
<keyword evidence="8" id="KW-0378">Hydrolase</keyword>
<dbReference type="InterPro" id="IPR003593">
    <property type="entry name" value="AAA+_ATPase"/>
</dbReference>
<dbReference type="InterPro" id="IPR017871">
    <property type="entry name" value="ABC_transporter-like_CS"/>
</dbReference>
<dbReference type="Pfam" id="PF00005">
    <property type="entry name" value="ABC_tran"/>
    <property type="match status" value="1"/>
</dbReference>
<dbReference type="AlphaFoldDB" id="A0AAU7B3K6"/>
<gene>
    <name evidence="8" type="primary">lnrL_4</name>
    <name evidence="8" type="ORF">DSM112329_05447</name>
</gene>
<dbReference type="PANTHER" id="PTHR42711:SF5">
    <property type="entry name" value="ABC TRANSPORTER ATP-BINDING PROTEIN NATA"/>
    <property type="match status" value="1"/>
</dbReference>
<comment type="subcellular location">
    <subcellularLocation>
        <location evidence="1">Cell membrane</location>
        <topology evidence="1">Peripheral membrane protein</topology>
    </subcellularLocation>
</comment>
<evidence type="ECO:0000259" key="7">
    <source>
        <dbReference type="PROSITE" id="PS50893"/>
    </source>
</evidence>
<sequence length="234" mass="24940">MTTGLLAADGIVMRFGGRTALREVSFAAEPGEIVAVIGPNGAGKTTLLSILAGLLPPTAGTVSHGVRDVGWVPQQAAVYRKLSVAENLRLFARLERVDDVEATVARMLEQTGLADRAGDELGALSGGNQQRVNIAVGLLSGPPVLLLDEPSSSLDPRQREVLWAFVSGLAREQRTTVVFTTHNVGEAERYADRVLVLADGELLFGGTPAQLADEVGESRDFEAAFVRFLRERGH</sequence>
<organism evidence="8">
    <name type="scientific">Paraconexibacter sp. AEG42_29</name>
    <dbReference type="NCBI Taxonomy" id="2997339"/>
    <lineage>
        <taxon>Bacteria</taxon>
        <taxon>Bacillati</taxon>
        <taxon>Actinomycetota</taxon>
        <taxon>Thermoleophilia</taxon>
        <taxon>Solirubrobacterales</taxon>
        <taxon>Paraconexibacteraceae</taxon>
        <taxon>Paraconexibacter</taxon>
    </lineage>
</organism>
<evidence type="ECO:0000256" key="2">
    <source>
        <dbReference type="ARBA" id="ARBA00005417"/>
    </source>
</evidence>